<comment type="caution">
    <text evidence="1">The sequence shown here is derived from an EMBL/GenBank/DDBJ whole genome shotgun (WGS) entry which is preliminary data.</text>
</comment>
<reference evidence="1 2" key="1">
    <citation type="submission" date="2021-06" db="EMBL/GenBank/DDBJ databases">
        <title>Caerostris extrusa draft genome.</title>
        <authorList>
            <person name="Kono N."/>
            <person name="Arakawa K."/>
        </authorList>
    </citation>
    <scope>NUCLEOTIDE SEQUENCE [LARGE SCALE GENOMIC DNA]</scope>
</reference>
<keyword evidence="2" id="KW-1185">Reference proteome</keyword>
<proteinExistence type="predicted"/>
<gene>
    <name evidence="1" type="ORF">CEXT_113391</name>
</gene>
<name>A0AAV4MB17_CAEEX</name>
<dbReference type="EMBL" id="BPLR01002052">
    <property type="protein sequence ID" value="GIX69445.1"/>
    <property type="molecule type" value="Genomic_DNA"/>
</dbReference>
<organism evidence="1 2">
    <name type="scientific">Caerostris extrusa</name>
    <name type="common">Bark spider</name>
    <name type="synonym">Caerostris bankana</name>
    <dbReference type="NCBI Taxonomy" id="172846"/>
    <lineage>
        <taxon>Eukaryota</taxon>
        <taxon>Metazoa</taxon>
        <taxon>Ecdysozoa</taxon>
        <taxon>Arthropoda</taxon>
        <taxon>Chelicerata</taxon>
        <taxon>Arachnida</taxon>
        <taxon>Araneae</taxon>
        <taxon>Araneomorphae</taxon>
        <taxon>Entelegynae</taxon>
        <taxon>Araneoidea</taxon>
        <taxon>Araneidae</taxon>
        <taxon>Caerostris</taxon>
    </lineage>
</organism>
<sequence>MQRGIDEDFQEHLNKSVHYHWAISEDIGIKSASIAKSAERHQLLSYGCTTDYSAFMKKPTRIHMGERPLQCAISMKRFQNVKATLTTT</sequence>
<evidence type="ECO:0000313" key="2">
    <source>
        <dbReference type="Proteomes" id="UP001054945"/>
    </source>
</evidence>
<evidence type="ECO:0000313" key="1">
    <source>
        <dbReference type="EMBL" id="GIX69445.1"/>
    </source>
</evidence>
<dbReference type="Proteomes" id="UP001054945">
    <property type="component" value="Unassembled WGS sequence"/>
</dbReference>
<accession>A0AAV4MB17</accession>
<dbReference type="AlphaFoldDB" id="A0AAV4MB17"/>
<protein>
    <submittedName>
        <fullName evidence="1">Uncharacterized protein</fullName>
    </submittedName>
</protein>